<dbReference type="SUPFAM" id="SSF48097">
    <property type="entry name" value="Regulator of G-protein signaling, RGS"/>
    <property type="match status" value="1"/>
</dbReference>
<dbReference type="Pfam" id="PF13426">
    <property type="entry name" value="PAS_9"/>
    <property type="match status" value="1"/>
</dbReference>
<dbReference type="SMART" id="SM00315">
    <property type="entry name" value="RGS"/>
    <property type="match status" value="1"/>
</dbReference>
<evidence type="ECO:0000313" key="8">
    <source>
        <dbReference type="Proteomes" id="UP000443090"/>
    </source>
</evidence>
<dbReference type="SUPFAM" id="SSF55785">
    <property type="entry name" value="PYP-like sensor domain (PAS domain)"/>
    <property type="match status" value="1"/>
</dbReference>
<dbReference type="PROSITE" id="PS50113">
    <property type="entry name" value="PAC"/>
    <property type="match status" value="1"/>
</dbReference>
<keyword evidence="2" id="KW-0288">FMN</keyword>
<reference evidence="7 8" key="1">
    <citation type="submission" date="2018-05" db="EMBL/GenBank/DDBJ databases">
        <title>Genome sequencing and assembly of the regulated plant pathogen Lachnellula willkommii and related sister species for the development of diagnostic species identification markers.</title>
        <authorList>
            <person name="Giroux E."/>
            <person name="Bilodeau G."/>
        </authorList>
    </citation>
    <scope>NUCLEOTIDE SEQUENCE [LARGE SCALE GENOMIC DNA]</scope>
    <source>
        <strain evidence="7 8">CBS 160.35</strain>
    </source>
</reference>
<evidence type="ECO:0000256" key="1">
    <source>
        <dbReference type="ARBA" id="ARBA00022630"/>
    </source>
</evidence>
<dbReference type="Pfam" id="PF00615">
    <property type="entry name" value="RGS"/>
    <property type="match status" value="1"/>
</dbReference>
<evidence type="ECO:0000259" key="6">
    <source>
        <dbReference type="PROSITE" id="PS50132"/>
    </source>
</evidence>
<dbReference type="InterPro" id="IPR036305">
    <property type="entry name" value="RGS_sf"/>
</dbReference>
<dbReference type="Gene3D" id="1.10.167.10">
    <property type="entry name" value="Regulator of G-protein Signalling 4, domain 2"/>
    <property type="match status" value="1"/>
</dbReference>
<evidence type="ECO:0000259" key="5">
    <source>
        <dbReference type="PROSITE" id="PS50113"/>
    </source>
</evidence>
<keyword evidence="3" id="KW-0157">Chromophore</keyword>
<feature type="compositionally biased region" description="Polar residues" evidence="4">
    <location>
        <begin position="12"/>
        <end position="46"/>
    </location>
</feature>
<dbReference type="EMBL" id="QGMI01000954">
    <property type="protein sequence ID" value="TVY35580.1"/>
    <property type="molecule type" value="Genomic_DNA"/>
</dbReference>
<dbReference type="InterPro" id="IPR035965">
    <property type="entry name" value="PAS-like_dom_sf"/>
</dbReference>
<feature type="compositionally biased region" description="Polar residues" evidence="4">
    <location>
        <begin position="109"/>
        <end position="125"/>
    </location>
</feature>
<evidence type="ECO:0000256" key="4">
    <source>
        <dbReference type="SAM" id="MobiDB-lite"/>
    </source>
</evidence>
<dbReference type="OrthoDB" id="447251at2759"/>
<keyword evidence="8" id="KW-1185">Reference proteome</keyword>
<dbReference type="Proteomes" id="UP000443090">
    <property type="component" value="Unassembled WGS sequence"/>
</dbReference>
<dbReference type="AlphaFoldDB" id="A0A8H8RIH0"/>
<dbReference type="CDD" id="cd00130">
    <property type="entry name" value="PAS"/>
    <property type="match status" value="1"/>
</dbReference>
<evidence type="ECO:0000256" key="2">
    <source>
        <dbReference type="ARBA" id="ARBA00022643"/>
    </source>
</evidence>
<sequence>MSLLLSPKPSESIDQVIQSSQWTTMPHVNPSNNHSGNSFNRTTALSPPSPLASHFATNVRKDNMSANRRPSSRDGQDLRAGPPSNARSDRGTKDRHSMKSLRESDDENSNSGNDRMDGTLSTSGGINGNNITDFFGLEVFRLVLHNPTTAHRLLRFCQSRACGENMEFLQKVDKFNRLLDEASQLLGTIQTTYTSADAPKQINISHSQGKRVNSDIRHASQFTIPGLENIFLGPQEHIEKLLAQEIYPRFVKHQVTASATSALADHRERFQGLGDCFCLTDPSIADNPITYASDGFIAVTGYNRKDIIPRNCRFLQGELTDPSAPRRLRTAIDAGEETVELLLNYRKNGDPFWNLLYVSPLLDERGEVSFFLGGQINCSTTIHSCNDILRILGINDDELDEIDSINRPTSIRSRPSSRDTSKVKSTFFKSWRKYNPSKSPATKKVVVMDEAGQEPELVNKLSKMTFTTQVEAFYTAYSKYIFMEYQAPTQTLSIRHYSPGIIDILCLNLPNGSIAPIYNKDIFKVLSEHTSSSNSSSVSKVLKYTVREALQKGNAVSVETGILTGFTEVKGGSWFSGEREKRLKRVEERYVTHWTPLKDAEGCVKFVILSIAPKD</sequence>
<dbReference type="PROSITE" id="PS50132">
    <property type="entry name" value="RGS"/>
    <property type="match status" value="1"/>
</dbReference>
<keyword evidence="1" id="KW-0285">Flavoprotein</keyword>
<comment type="caution">
    <text evidence="7">The sequence shown here is derived from an EMBL/GenBank/DDBJ whole genome shotgun (WGS) entry which is preliminary data.</text>
</comment>
<dbReference type="PANTHER" id="PTHR47429:SF2">
    <property type="entry name" value="PROTEIN TWIN LOV 1"/>
    <property type="match status" value="1"/>
</dbReference>
<dbReference type="InterPro" id="IPR044926">
    <property type="entry name" value="RGS_subdomain_2"/>
</dbReference>
<feature type="domain" description="PAC" evidence="5">
    <location>
        <begin position="337"/>
        <end position="390"/>
    </location>
</feature>
<feature type="region of interest" description="Disordered" evidence="4">
    <location>
        <begin position="1"/>
        <end position="125"/>
    </location>
</feature>
<dbReference type="NCBIfam" id="TIGR00229">
    <property type="entry name" value="sensory_box"/>
    <property type="match status" value="1"/>
</dbReference>
<gene>
    <name evidence="7" type="primary">PHOT1</name>
    <name evidence="7" type="ORF">LOCC1_G007961</name>
</gene>
<protein>
    <submittedName>
        <fullName evidence="7">Phototropin</fullName>
    </submittedName>
</protein>
<proteinExistence type="predicted"/>
<feature type="compositionally biased region" description="Basic and acidic residues" evidence="4">
    <location>
        <begin position="87"/>
        <end position="103"/>
    </location>
</feature>
<dbReference type="Gene3D" id="3.30.450.20">
    <property type="entry name" value="PAS domain"/>
    <property type="match status" value="1"/>
</dbReference>
<dbReference type="GO" id="GO:0005634">
    <property type="term" value="C:nucleus"/>
    <property type="evidence" value="ECO:0007669"/>
    <property type="project" value="TreeGrafter"/>
</dbReference>
<dbReference type="InterPro" id="IPR000700">
    <property type="entry name" value="PAS-assoc_C"/>
</dbReference>
<evidence type="ECO:0000313" key="7">
    <source>
        <dbReference type="EMBL" id="TVY35580.1"/>
    </source>
</evidence>
<feature type="domain" description="RGS" evidence="6">
    <location>
        <begin position="139"/>
        <end position="252"/>
    </location>
</feature>
<organism evidence="7 8">
    <name type="scientific">Lachnellula occidentalis</name>
    <dbReference type="NCBI Taxonomy" id="215460"/>
    <lineage>
        <taxon>Eukaryota</taxon>
        <taxon>Fungi</taxon>
        <taxon>Dikarya</taxon>
        <taxon>Ascomycota</taxon>
        <taxon>Pezizomycotina</taxon>
        <taxon>Leotiomycetes</taxon>
        <taxon>Helotiales</taxon>
        <taxon>Lachnaceae</taxon>
        <taxon>Lachnellula</taxon>
    </lineage>
</organism>
<dbReference type="PANTHER" id="PTHR47429">
    <property type="entry name" value="PROTEIN TWIN LOV 1"/>
    <property type="match status" value="1"/>
</dbReference>
<dbReference type="InterPro" id="IPR016137">
    <property type="entry name" value="RGS"/>
</dbReference>
<name>A0A8H8RIH0_9HELO</name>
<dbReference type="InterPro" id="IPR000014">
    <property type="entry name" value="PAS"/>
</dbReference>
<evidence type="ECO:0000256" key="3">
    <source>
        <dbReference type="ARBA" id="ARBA00022991"/>
    </source>
</evidence>
<accession>A0A8H8RIH0</accession>